<evidence type="ECO:0000313" key="2">
    <source>
        <dbReference type="Proteomes" id="UP000791080"/>
    </source>
</evidence>
<comment type="caution">
    <text evidence="1">The sequence shown here is derived from an EMBL/GenBank/DDBJ whole genome shotgun (WGS) entry which is preliminary data.</text>
</comment>
<dbReference type="Proteomes" id="UP000791080">
    <property type="component" value="Unassembled WGS sequence"/>
</dbReference>
<evidence type="ECO:0000313" key="1">
    <source>
        <dbReference type="EMBL" id="MCP2334330.1"/>
    </source>
</evidence>
<reference evidence="1 2" key="1">
    <citation type="submission" date="2013-07" db="EMBL/GenBank/DDBJ databases">
        <authorList>
            <consortium name="DOE Joint Genome Institute"/>
            <person name="Reeve W."/>
            <person name="Huntemann M."/>
            <person name="Han J."/>
            <person name="Chen A."/>
            <person name="Kyrpides N."/>
            <person name="Mavromatis K."/>
            <person name="Markowitz V."/>
            <person name="Palaniappan K."/>
            <person name="Ivanova N."/>
            <person name="Schaumberg A."/>
            <person name="Pati A."/>
            <person name="Liolios K."/>
            <person name="Nordberg H.P."/>
            <person name="Cantor M.N."/>
            <person name="Hua S.X."/>
            <person name="Woyke T."/>
        </authorList>
    </citation>
    <scope>NUCLEOTIDE SEQUENCE [LARGE SCALE GENOMIC DNA]</scope>
    <source>
        <strain evidence="1 2">DSM 43889</strain>
    </source>
</reference>
<name>A0ABT1JP76_ACTCY</name>
<evidence type="ECO:0008006" key="3">
    <source>
        <dbReference type="Google" id="ProtNLM"/>
    </source>
</evidence>
<gene>
    <name evidence="1" type="ORF">G443_004600</name>
</gene>
<proteinExistence type="predicted"/>
<dbReference type="RefSeq" id="WP_035292720.1">
    <property type="nucleotide sequence ID" value="NZ_AUBJ02000001.1"/>
</dbReference>
<sequence length="135" mass="15205">MSKNWAEVAYAVNSRARELSLKQKEISDRSGVSLAIVREIQQARIERQRNPRTLEALSLALEWHPRHLTAVLNGVTPPNIPATKVAQDPVIPLLNTVIRELRGLRAQIGLLSSRLIDLEGSRSPTRENNKERMVD</sequence>
<accession>A0ABT1JP76</accession>
<reference evidence="1 2" key="2">
    <citation type="submission" date="2022-06" db="EMBL/GenBank/DDBJ databases">
        <title>Genomic Encyclopedia of Type Strains, Phase I: the one thousand microbial genomes (KMG-I) project.</title>
        <authorList>
            <person name="Kyrpides N."/>
        </authorList>
    </citation>
    <scope>NUCLEOTIDE SEQUENCE [LARGE SCALE GENOMIC DNA]</scope>
    <source>
        <strain evidence="1 2">DSM 43889</strain>
    </source>
</reference>
<dbReference type="EMBL" id="AUBJ02000001">
    <property type="protein sequence ID" value="MCP2334330.1"/>
    <property type="molecule type" value="Genomic_DNA"/>
</dbReference>
<organism evidence="1 2">
    <name type="scientific">Actinoalloteichus caeruleus DSM 43889</name>
    <dbReference type="NCBI Taxonomy" id="1120930"/>
    <lineage>
        <taxon>Bacteria</taxon>
        <taxon>Bacillati</taxon>
        <taxon>Actinomycetota</taxon>
        <taxon>Actinomycetes</taxon>
        <taxon>Pseudonocardiales</taxon>
        <taxon>Pseudonocardiaceae</taxon>
        <taxon>Actinoalloteichus</taxon>
        <taxon>Actinoalloteichus cyanogriseus</taxon>
    </lineage>
</organism>
<keyword evidence="2" id="KW-1185">Reference proteome</keyword>
<protein>
    <recommendedName>
        <fullName evidence="3">XRE family transcriptional regulator</fullName>
    </recommendedName>
</protein>